<proteinExistence type="predicted"/>
<dbReference type="PROSITE" id="PS00211">
    <property type="entry name" value="ABC_TRANSPORTER_1"/>
    <property type="match status" value="1"/>
</dbReference>
<evidence type="ECO:0000256" key="5">
    <source>
        <dbReference type="ARBA" id="ARBA00022741"/>
    </source>
</evidence>
<feature type="domain" description="ABC transmembrane type-1" evidence="11">
    <location>
        <begin position="30"/>
        <end position="312"/>
    </location>
</feature>
<sequence length="592" mass="65066">MMFHRVMQRKKAKFLMMRLARKHLDWWAVVLAVGFMIIQVACDLSLPTLTSNIIDKGIANNDIGYIWRTGGKMLLLSFIGVLGAAGNVYFAATQSQKMGQRIRSAIFKKVTYASTEEFETVGNASLITRTTNDVVQIQNVMVQMLRMMLMAPIMLVGAGVLAYVKSPRLTMVFLVALPVLALFTGLVMYFAVPLFKSLQKKIDRINLVFREGLTGVRVIRAFNQDQFEQDRFEGANQDYTKTGIKVFMIVSLMFPIITLIVSGTNIGIVWYGGQLIGNQSMEVGNLVAFMTYATQLLISFMMVSMVFVFVPRAQASAARINEVMDLKSKINDPDQPVTVKDQAASLVFDHVNFRYTGAEKLALADVNFQATAGQTVAIIGGTGSGKSTLVNLIPRLFDPESGQIKLNGTALTAMSQQALHAAVSITQQKAVLFSGTIRSNMVYGMQDASDSQIWHALDVAQASDFVKEEGGLDAVVEQNGDNFSGGQRQRLVIARTILKRASVYIFDDSFSALDFKTDALLRQQLRQDEQVQAGVTVIVAQRVSTVADADLILVIDGGKIVGQGTHDELKATNKTYQEILDSQIRKGDAVDA</sequence>
<reference evidence="12 13" key="1">
    <citation type="journal article" date="2013" name="PLoS ONE">
        <title>Genomic Analysis by Deep Sequencing of the Probiotic Lactobacillus brevis KB290 Harboring Nine Plasmids Reveals Genomic Stability.</title>
        <authorList>
            <person name="Fukao M."/>
            <person name="Oshima K."/>
            <person name="Morita H."/>
            <person name="Toh H."/>
            <person name="Suda W."/>
            <person name="Kim S.W."/>
            <person name="Suzuki S."/>
            <person name="Yakabe T."/>
            <person name="Hattori M."/>
            <person name="Yajima N."/>
        </authorList>
    </citation>
    <scope>NUCLEOTIDE SEQUENCE [LARGE SCALE GENOMIC DNA]</scope>
    <source>
        <strain evidence="12 13">KB290</strain>
    </source>
</reference>
<keyword evidence="8 9" id="KW-0472">Membrane</keyword>
<dbReference type="Pfam" id="PF00005">
    <property type="entry name" value="ABC_tran"/>
    <property type="match status" value="1"/>
</dbReference>
<evidence type="ECO:0000256" key="7">
    <source>
        <dbReference type="ARBA" id="ARBA00022989"/>
    </source>
</evidence>
<feature type="transmembrane region" description="Helical" evidence="9">
    <location>
        <begin position="246"/>
        <end position="272"/>
    </location>
</feature>
<evidence type="ECO:0000256" key="6">
    <source>
        <dbReference type="ARBA" id="ARBA00022840"/>
    </source>
</evidence>
<dbReference type="GO" id="GO:0016887">
    <property type="term" value="F:ATP hydrolysis activity"/>
    <property type="evidence" value="ECO:0007669"/>
    <property type="project" value="InterPro"/>
</dbReference>
<evidence type="ECO:0000256" key="3">
    <source>
        <dbReference type="ARBA" id="ARBA00022475"/>
    </source>
</evidence>
<dbReference type="InterPro" id="IPR017871">
    <property type="entry name" value="ABC_transporter-like_CS"/>
</dbReference>
<feature type="domain" description="ABC transporter" evidence="10">
    <location>
        <begin position="346"/>
        <end position="582"/>
    </location>
</feature>
<evidence type="ECO:0000313" key="13">
    <source>
        <dbReference type="Proteomes" id="UP000012042"/>
    </source>
</evidence>
<dbReference type="InterPro" id="IPR003593">
    <property type="entry name" value="AAA+_ATPase"/>
</dbReference>
<dbReference type="PATRIC" id="fig|1001583.3.peg.760"/>
<keyword evidence="7 9" id="KW-1133">Transmembrane helix</keyword>
<evidence type="ECO:0000256" key="4">
    <source>
        <dbReference type="ARBA" id="ARBA00022692"/>
    </source>
</evidence>
<protein>
    <submittedName>
        <fullName evidence="12">Uncharacterized ABC transporter ATP-binding protein Rv1273c/MT1311</fullName>
    </submittedName>
</protein>
<dbReference type="SUPFAM" id="SSF52540">
    <property type="entry name" value="P-loop containing nucleoside triphosphate hydrolases"/>
    <property type="match status" value="1"/>
</dbReference>
<dbReference type="InterPro" id="IPR003439">
    <property type="entry name" value="ABC_transporter-like_ATP-bd"/>
</dbReference>
<dbReference type="PANTHER" id="PTHR43394:SF1">
    <property type="entry name" value="ATP-BINDING CASSETTE SUB-FAMILY B MEMBER 10, MITOCHONDRIAL"/>
    <property type="match status" value="1"/>
</dbReference>
<keyword evidence="6 12" id="KW-0067">ATP-binding</keyword>
<dbReference type="EMBL" id="AP012167">
    <property type="protein sequence ID" value="BAN06404.1"/>
    <property type="molecule type" value="Genomic_DNA"/>
</dbReference>
<dbReference type="SMART" id="SM00382">
    <property type="entry name" value="AAA"/>
    <property type="match status" value="1"/>
</dbReference>
<evidence type="ECO:0000256" key="8">
    <source>
        <dbReference type="ARBA" id="ARBA00023136"/>
    </source>
</evidence>
<dbReference type="Proteomes" id="UP000012042">
    <property type="component" value="Chromosome"/>
</dbReference>
<evidence type="ECO:0000313" key="12">
    <source>
        <dbReference type="EMBL" id="BAN06404.1"/>
    </source>
</evidence>
<accession>M5ACB1</accession>
<dbReference type="InterPro" id="IPR036640">
    <property type="entry name" value="ABC1_TM_sf"/>
</dbReference>
<feature type="transmembrane region" description="Helical" evidence="9">
    <location>
        <begin position="292"/>
        <end position="310"/>
    </location>
</feature>
<dbReference type="Gene3D" id="3.40.50.300">
    <property type="entry name" value="P-loop containing nucleotide triphosphate hydrolases"/>
    <property type="match status" value="1"/>
</dbReference>
<gene>
    <name evidence="12" type="ORF">LVISKB_0769</name>
</gene>
<feature type="transmembrane region" description="Helical" evidence="9">
    <location>
        <begin position="73"/>
        <end position="92"/>
    </location>
</feature>
<comment type="subcellular location">
    <subcellularLocation>
        <location evidence="1">Cell membrane</location>
        <topology evidence="1">Multi-pass membrane protein</topology>
    </subcellularLocation>
</comment>
<evidence type="ECO:0000259" key="10">
    <source>
        <dbReference type="PROSITE" id="PS50893"/>
    </source>
</evidence>
<keyword evidence="5" id="KW-0547">Nucleotide-binding</keyword>
<dbReference type="InterPro" id="IPR027417">
    <property type="entry name" value="P-loop_NTPase"/>
</dbReference>
<dbReference type="GO" id="GO:0005886">
    <property type="term" value="C:plasma membrane"/>
    <property type="evidence" value="ECO:0007669"/>
    <property type="project" value="UniProtKB-SubCell"/>
</dbReference>
<dbReference type="AlphaFoldDB" id="M5ACB1"/>
<feature type="transmembrane region" description="Helical" evidence="9">
    <location>
        <begin position="147"/>
        <end position="164"/>
    </location>
</feature>
<name>M5ACB1_LEVBR</name>
<dbReference type="PANTHER" id="PTHR43394">
    <property type="entry name" value="ATP-DEPENDENT PERMEASE MDL1, MITOCHONDRIAL"/>
    <property type="match status" value="1"/>
</dbReference>
<keyword evidence="4 9" id="KW-0812">Transmembrane</keyword>
<dbReference type="PROSITE" id="PS50929">
    <property type="entry name" value="ABC_TM1F"/>
    <property type="match status" value="1"/>
</dbReference>
<dbReference type="Gene3D" id="1.20.1560.10">
    <property type="entry name" value="ABC transporter type 1, transmembrane domain"/>
    <property type="match status" value="1"/>
</dbReference>
<evidence type="ECO:0000256" key="2">
    <source>
        <dbReference type="ARBA" id="ARBA00022448"/>
    </source>
</evidence>
<keyword evidence="2" id="KW-0813">Transport</keyword>
<dbReference type="InterPro" id="IPR039421">
    <property type="entry name" value="Type_1_exporter"/>
</dbReference>
<dbReference type="SUPFAM" id="SSF90123">
    <property type="entry name" value="ABC transporter transmembrane region"/>
    <property type="match status" value="1"/>
</dbReference>
<dbReference type="HOGENOM" id="CLU_000604_84_3_9"/>
<keyword evidence="3" id="KW-1003">Cell membrane</keyword>
<dbReference type="Pfam" id="PF00664">
    <property type="entry name" value="ABC_membrane"/>
    <property type="match status" value="1"/>
</dbReference>
<evidence type="ECO:0000256" key="9">
    <source>
        <dbReference type="SAM" id="Phobius"/>
    </source>
</evidence>
<dbReference type="CDD" id="cd18548">
    <property type="entry name" value="ABC_6TM_Tm287_like"/>
    <property type="match status" value="1"/>
</dbReference>
<dbReference type="FunFam" id="3.40.50.300:FF:000854">
    <property type="entry name" value="Multidrug ABC transporter ATP-binding protein"/>
    <property type="match status" value="1"/>
</dbReference>
<dbReference type="KEGG" id="lbk:LVISKB_0769"/>
<evidence type="ECO:0000256" key="1">
    <source>
        <dbReference type="ARBA" id="ARBA00004651"/>
    </source>
</evidence>
<dbReference type="GO" id="GO:0005524">
    <property type="term" value="F:ATP binding"/>
    <property type="evidence" value="ECO:0007669"/>
    <property type="project" value="UniProtKB-KW"/>
</dbReference>
<evidence type="ECO:0000259" key="11">
    <source>
        <dbReference type="PROSITE" id="PS50929"/>
    </source>
</evidence>
<dbReference type="PROSITE" id="PS50893">
    <property type="entry name" value="ABC_TRANSPORTER_2"/>
    <property type="match status" value="1"/>
</dbReference>
<dbReference type="InterPro" id="IPR011527">
    <property type="entry name" value="ABC1_TM_dom"/>
</dbReference>
<dbReference type="GO" id="GO:0015421">
    <property type="term" value="F:ABC-type oligopeptide transporter activity"/>
    <property type="evidence" value="ECO:0007669"/>
    <property type="project" value="TreeGrafter"/>
</dbReference>
<organism evidence="12 13">
    <name type="scientific">Levilactobacillus brevis KB290</name>
    <dbReference type="NCBI Taxonomy" id="1001583"/>
    <lineage>
        <taxon>Bacteria</taxon>
        <taxon>Bacillati</taxon>
        <taxon>Bacillota</taxon>
        <taxon>Bacilli</taxon>
        <taxon>Lactobacillales</taxon>
        <taxon>Lactobacillaceae</taxon>
        <taxon>Levilactobacillus</taxon>
    </lineage>
</organism>
<feature type="transmembrane region" description="Helical" evidence="9">
    <location>
        <begin position="170"/>
        <end position="192"/>
    </location>
</feature>